<feature type="compositionally biased region" description="Basic and acidic residues" evidence="1">
    <location>
        <begin position="411"/>
        <end position="437"/>
    </location>
</feature>
<evidence type="ECO:0000256" key="1">
    <source>
        <dbReference type="SAM" id="MobiDB-lite"/>
    </source>
</evidence>
<feature type="compositionally biased region" description="Polar residues" evidence="1">
    <location>
        <begin position="532"/>
        <end position="549"/>
    </location>
</feature>
<keyword evidence="3" id="KW-1185">Reference proteome</keyword>
<gene>
    <name evidence="2" type="ORF">TeGR_g661</name>
</gene>
<dbReference type="PANTHER" id="PTHR45691:SF6">
    <property type="entry name" value="PROTEIN DIAPHANOUS"/>
    <property type="match status" value="1"/>
</dbReference>
<organism evidence="2 3">
    <name type="scientific">Tetraparma gracilis</name>
    <dbReference type="NCBI Taxonomy" id="2962635"/>
    <lineage>
        <taxon>Eukaryota</taxon>
        <taxon>Sar</taxon>
        <taxon>Stramenopiles</taxon>
        <taxon>Ochrophyta</taxon>
        <taxon>Bolidophyceae</taxon>
        <taxon>Parmales</taxon>
        <taxon>Triparmaceae</taxon>
        <taxon>Tetraparma</taxon>
    </lineage>
</organism>
<evidence type="ECO:0000313" key="3">
    <source>
        <dbReference type="Proteomes" id="UP001165060"/>
    </source>
</evidence>
<sequence length="549" mass="59080">MHSKLLSCRVFARLCRQHLYFSFFYRWRLNSLPPTYVHSAAAAGNPATRKLEEVGEGCIFALRSRLASEQGSSFEAGPSRYLETNRRDLGSTTLLNPPMKSRPPPPPPDLQPVPHVHVDEGSWGDIRPPDPAPPPAPAPPAASIDFQKLGIHMPATSHLPAAPAPPPPVASPQEKVRRRQQRGAGRDSLLPLEYRDSLRSLFARYGSSRPLDQPGPAGMAEIEIDHSVKVPVPAPAPAPAPAHPSSSTPPLPSSASGFWDRSTPPPLIMSQRIADLTLESLINPKSRNSSSVLNQETTTEILQAGHDLKTRSLQEGVQIQAAEKANLGVKRSIKWLATPPKPKASPPPPSSPSPPKPSPRKAGTFRSPLRNIHNDPWKNRPSAAPQSPFEKSSSEVLSSLRSQISNIGDALVKKRETSDRSRSELEAMRAKLEETSARRAAPRTGKSLWEDQAKKEEEQARVRRSGEAVGFATQLVKKITSPVLQGRSGAGGGAAYDLSFLSGLGGASPEPKGRAPSLAARMERIGKMARADTSNGAADDASLSTISTQ</sequence>
<feature type="region of interest" description="Disordered" evidence="1">
    <location>
        <begin position="156"/>
        <end position="191"/>
    </location>
</feature>
<feature type="region of interest" description="Disordered" evidence="1">
    <location>
        <begin position="529"/>
        <end position="549"/>
    </location>
</feature>
<dbReference type="Proteomes" id="UP001165060">
    <property type="component" value="Unassembled WGS sequence"/>
</dbReference>
<evidence type="ECO:0000313" key="2">
    <source>
        <dbReference type="EMBL" id="GMI22392.1"/>
    </source>
</evidence>
<comment type="caution">
    <text evidence="2">The sequence shown here is derived from an EMBL/GenBank/DDBJ whole genome shotgun (WGS) entry which is preliminary data.</text>
</comment>
<dbReference type="PANTHER" id="PTHR45691">
    <property type="entry name" value="PROTEIN DIAPHANOUS"/>
    <property type="match status" value="1"/>
</dbReference>
<name>A0ABQ6M9T2_9STRA</name>
<feature type="compositionally biased region" description="Low complexity" evidence="1">
    <location>
        <begin position="387"/>
        <end position="405"/>
    </location>
</feature>
<dbReference type="EMBL" id="BRYB01000085">
    <property type="protein sequence ID" value="GMI22392.1"/>
    <property type="molecule type" value="Genomic_DNA"/>
</dbReference>
<reference evidence="2 3" key="1">
    <citation type="journal article" date="2023" name="Commun. Biol.">
        <title>Genome analysis of Parmales, the sister group of diatoms, reveals the evolutionary specialization of diatoms from phago-mixotrophs to photoautotrophs.</title>
        <authorList>
            <person name="Ban H."/>
            <person name="Sato S."/>
            <person name="Yoshikawa S."/>
            <person name="Yamada K."/>
            <person name="Nakamura Y."/>
            <person name="Ichinomiya M."/>
            <person name="Sato N."/>
            <person name="Blanc-Mathieu R."/>
            <person name="Endo H."/>
            <person name="Kuwata A."/>
            <person name="Ogata H."/>
        </authorList>
    </citation>
    <scope>NUCLEOTIDE SEQUENCE [LARGE SCALE GENOMIC DNA]</scope>
</reference>
<feature type="compositionally biased region" description="Pro residues" evidence="1">
    <location>
        <begin position="339"/>
        <end position="357"/>
    </location>
</feature>
<feature type="compositionally biased region" description="Pro residues" evidence="1">
    <location>
        <begin position="100"/>
        <end position="111"/>
    </location>
</feature>
<feature type="region of interest" description="Disordered" evidence="1">
    <location>
        <begin position="337"/>
        <end position="466"/>
    </location>
</feature>
<feature type="compositionally biased region" description="Pro residues" evidence="1">
    <location>
        <begin position="232"/>
        <end position="252"/>
    </location>
</feature>
<protein>
    <submittedName>
        <fullName evidence="2">Uncharacterized protein</fullName>
    </submittedName>
</protein>
<feature type="region of interest" description="Disordered" evidence="1">
    <location>
        <begin position="71"/>
        <end position="143"/>
    </location>
</feature>
<feature type="compositionally biased region" description="Basic and acidic residues" evidence="1">
    <location>
        <begin position="448"/>
        <end position="466"/>
    </location>
</feature>
<feature type="compositionally biased region" description="Pro residues" evidence="1">
    <location>
        <begin position="129"/>
        <end position="140"/>
    </location>
</feature>
<dbReference type="InterPro" id="IPR051412">
    <property type="entry name" value="Formin_Homology_Diaphanous_sf"/>
</dbReference>
<feature type="region of interest" description="Disordered" evidence="1">
    <location>
        <begin position="231"/>
        <end position="266"/>
    </location>
</feature>
<proteinExistence type="predicted"/>
<accession>A0ABQ6M9T2</accession>